<keyword evidence="8" id="KW-1185">Reference proteome</keyword>
<organism evidence="7 8">
    <name type="scientific">Cellulosimicrobium arenosum</name>
    <dbReference type="NCBI Taxonomy" id="2708133"/>
    <lineage>
        <taxon>Bacteria</taxon>
        <taxon>Bacillati</taxon>
        <taxon>Actinomycetota</taxon>
        <taxon>Actinomycetes</taxon>
        <taxon>Micrococcales</taxon>
        <taxon>Promicromonosporaceae</taxon>
        <taxon>Cellulosimicrobium</taxon>
    </lineage>
</organism>
<feature type="domain" description="Glycosyltransferase 2-like" evidence="6">
    <location>
        <begin position="100"/>
        <end position="219"/>
    </location>
</feature>
<comment type="caution">
    <text evidence="7">The sequence shown here is derived from an EMBL/GenBank/DDBJ whole genome shotgun (WGS) entry which is preliminary data.</text>
</comment>
<dbReference type="InterPro" id="IPR001173">
    <property type="entry name" value="Glyco_trans_2-like"/>
</dbReference>
<protein>
    <submittedName>
        <fullName evidence="7">Glycosyltransferase</fullName>
    </submittedName>
</protein>
<dbReference type="Pfam" id="PF00535">
    <property type="entry name" value="Glycos_transf_2"/>
    <property type="match status" value="1"/>
</dbReference>
<name>A0A927J1J2_9MICO</name>
<sequence>MLRACAGPRDGRPGVASLLRARVEELTGTEHRRRVLPVSADRGPRRWRSCVGTRPRLPGARRRSEGIRRARRRSGSLLAVPREPRTPDRAGPHRERVVAVVVAYNRRDLLREALDALAAQTRPLDAVLVLDNASDDDSAAVAGSHPVVTEVLGLARNTGGAGGFAAGLAHAVGPAGAAGKADLVWLMDDDTIPTPTALEELLRARDAYPGPVALLGSRVVWHDGRDHPMNTPRRRPGASGAQIAAARVAGATPVRSSSFVSMLVDARAVRFHGLPVADYFIWNDDFEYSARLLLHGTGLAVHGSVVEHRTRTFGATDADPGERFYYEVRNKVWMITRSGALSPSERALYSGASVRRWVRTFVRSERRDVLLRAGGRGLRDGVLRSPRPTSQVLDGLGPVSDDVAGLEPPVRHAVRDDT</sequence>
<comment type="similarity">
    <text evidence="2">Belongs to the glycosyltransferase 2 family.</text>
</comment>
<evidence type="ECO:0000256" key="1">
    <source>
        <dbReference type="ARBA" id="ARBA00004776"/>
    </source>
</evidence>
<evidence type="ECO:0000256" key="5">
    <source>
        <dbReference type="SAM" id="MobiDB-lite"/>
    </source>
</evidence>
<gene>
    <name evidence="7" type="ORF">IF651_14185</name>
</gene>
<evidence type="ECO:0000259" key="6">
    <source>
        <dbReference type="Pfam" id="PF00535"/>
    </source>
</evidence>
<reference evidence="7" key="1">
    <citation type="journal article" date="2018" name="Curr. Microbiol.">
        <title>Cellulosimicrobium arenosum sp. nov., Isolated from Marine Sediment Sand.</title>
        <authorList>
            <person name="Oh M."/>
            <person name="Kim J.H."/>
            <person name="Yoon J.H."/>
            <person name="Schumann P."/>
            <person name="Kim W."/>
        </authorList>
    </citation>
    <scope>NUCLEOTIDE SEQUENCE</scope>
    <source>
        <strain evidence="7">KCTC 49039</strain>
    </source>
</reference>
<evidence type="ECO:0000256" key="3">
    <source>
        <dbReference type="ARBA" id="ARBA00022676"/>
    </source>
</evidence>
<dbReference type="SUPFAM" id="SSF53448">
    <property type="entry name" value="Nucleotide-diphospho-sugar transferases"/>
    <property type="match status" value="1"/>
</dbReference>
<keyword evidence="3" id="KW-0328">Glycosyltransferase</keyword>
<feature type="compositionally biased region" description="Basic and acidic residues" evidence="5">
    <location>
        <begin position="82"/>
        <end position="92"/>
    </location>
</feature>
<accession>A0A927J1J2</accession>
<evidence type="ECO:0000313" key="8">
    <source>
        <dbReference type="Proteomes" id="UP000610846"/>
    </source>
</evidence>
<evidence type="ECO:0000313" key="7">
    <source>
        <dbReference type="EMBL" id="MBD8080204.1"/>
    </source>
</evidence>
<keyword evidence="4" id="KW-0808">Transferase</keyword>
<proteinExistence type="inferred from homology"/>
<dbReference type="AlphaFoldDB" id="A0A927J1J2"/>
<evidence type="ECO:0000256" key="4">
    <source>
        <dbReference type="ARBA" id="ARBA00022679"/>
    </source>
</evidence>
<comment type="pathway">
    <text evidence="1">Cell wall biogenesis; cell wall polysaccharide biosynthesis.</text>
</comment>
<feature type="region of interest" description="Disordered" evidence="5">
    <location>
        <begin position="55"/>
        <end position="92"/>
    </location>
</feature>
<dbReference type="PANTHER" id="PTHR43179:SF12">
    <property type="entry name" value="GALACTOFURANOSYLTRANSFERASE GLFT2"/>
    <property type="match status" value="1"/>
</dbReference>
<reference evidence="7" key="2">
    <citation type="submission" date="2020-09" db="EMBL/GenBank/DDBJ databases">
        <authorList>
            <person name="Yu Y."/>
        </authorList>
    </citation>
    <scope>NUCLEOTIDE SEQUENCE</scope>
    <source>
        <strain evidence="7">KCTC 49039</strain>
    </source>
</reference>
<dbReference type="EMBL" id="JACYHB010000013">
    <property type="protein sequence ID" value="MBD8080204.1"/>
    <property type="molecule type" value="Genomic_DNA"/>
</dbReference>
<dbReference type="PANTHER" id="PTHR43179">
    <property type="entry name" value="RHAMNOSYLTRANSFERASE WBBL"/>
    <property type="match status" value="1"/>
</dbReference>
<dbReference type="InterPro" id="IPR029044">
    <property type="entry name" value="Nucleotide-diphossugar_trans"/>
</dbReference>
<evidence type="ECO:0000256" key="2">
    <source>
        <dbReference type="ARBA" id="ARBA00006739"/>
    </source>
</evidence>
<dbReference type="GO" id="GO:0016757">
    <property type="term" value="F:glycosyltransferase activity"/>
    <property type="evidence" value="ECO:0007669"/>
    <property type="project" value="UniProtKB-KW"/>
</dbReference>
<dbReference type="Proteomes" id="UP000610846">
    <property type="component" value="Unassembled WGS sequence"/>
</dbReference>
<dbReference type="Gene3D" id="3.90.550.10">
    <property type="entry name" value="Spore Coat Polysaccharide Biosynthesis Protein SpsA, Chain A"/>
    <property type="match status" value="1"/>
</dbReference>
<feature type="region of interest" description="Disordered" evidence="5">
    <location>
        <begin position="381"/>
        <end position="407"/>
    </location>
</feature>